<evidence type="ECO:0000256" key="1">
    <source>
        <dbReference type="ARBA" id="ARBA00001954"/>
    </source>
</evidence>
<evidence type="ECO:0000259" key="7">
    <source>
        <dbReference type="Pfam" id="PF02668"/>
    </source>
</evidence>
<dbReference type="GO" id="GO:0046872">
    <property type="term" value="F:metal ion binding"/>
    <property type="evidence" value="ECO:0007669"/>
    <property type="project" value="UniProtKB-KW"/>
</dbReference>
<dbReference type="GO" id="GO:0005737">
    <property type="term" value="C:cytoplasm"/>
    <property type="evidence" value="ECO:0007669"/>
    <property type="project" value="TreeGrafter"/>
</dbReference>
<organism evidence="8 9">
    <name type="scientific">Aspergillus violaceofuscus (strain CBS 115571)</name>
    <dbReference type="NCBI Taxonomy" id="1450538"/>
    <lineage>
        <taxon>Eukaryota</taxon>
        <taxon>Fungi</taxon>
        <taxon>Dikarya</taxon>
        <taxon>Ascomycota</taxon>
        <taxon>Pezizomycotina</taxon>
        <taxon>Eurotiomycetes</taxon>
        <taxon>Eurotiomycetidae</taxon>
        <taxon>Eurotiales</taxon>
        <taxon>Aspergillaceae</taxon>
        <taxon>Aspergillus</taxon>
    </lineage>
</organism>
<evidence type="ECO:0000313" key="9">
    <source>
        <dbReference type="Proteomes" id="UP000249829"/>
    </source>
</evidence>
<dbReference type="InterPro" id="IPR051323">
    <property type="entry name" value="AtsK-like"/>
</dbReference>
<keyword evidence="6" id="KW-0408">Iron</keyword>
<keyword evidence="9" id="KW-1185">Reference proteome</keyword>
<dbReference type="EMBL" id="KZ825103">
    <property type="protein sequence ID" value="PYI24072.1"/>
    <property type="molecule type" value="Genomic_DNA"/>
</dbReference>
<feature type="domain" description="TauD/TfdA-like" evidence="7">
    <location>
        <begin position="28"/>
        <end position="313"/>
    </location>
</feature>
<evidence type="ECO:0000256" key="2">
    <source>
        <dbReference type="ARBA" id="ARBA00005896"/>
    </source>
</evidence>
<reference evidence="8 9" key="1">
    <citation type="submission" date="2018-02" db="EMBL/GenBank/DDBJ databases">
        <title>The genomes of Aspergillus section Nigri reveals drivers in fungal speciation.</title>
        <authorList>
            <consortium name="DOE Joint Genome Institute"/>
            <person name="Vesth T.C."/>
            <person name="Nybo J."/>
            <person name="Theobald S."/>
            <person name="Brandl J."/>
            <person name="Frisvad J.C."/>
            <person name="Nielsen K.F."/>
            <person name="Lyhne E.K."/>
            <person name="Kogle M.E."/>
            <person name="Kuo A."/>
            <person name="Riley R."/>
            <person name="Clum A."/>
            <person name="Nolan M."/>
            <person name="Lipzen A."/>
            <person name="Salamov A."/>
            <person name="Henrissat B."/>
            <person name="Wiebenga A."/>
            <person name="De vries R.P."/>
            <person name="Grigoriev I.V."/>
            <person name="Mortensen U.H."/>
            <person name="Andersen M.R."/>
            <person name="Baker S.E."/>
        </authorList>
    </citation>
    <scope>NUCLEOTIDE SEQUENCE [LARGE SCALE GENOMIC DNA]</scope>
    <source>
        <strain evidence="8 9">CBS 115571</strain>
    </source>
</reference>
<comment type="cofactor">
    <cofactor evidence="1">
        <name>Fe(2+)</name>
        <dbReference type="ChEBI" id="CHEBI:29033"/>
    </cofactor>
</comment>
<dbReference type="Gene3D" id="3.60.130.10">
    <property type="entry name" value="Clavaminate synthase-like"/>
    <property type="match status" value="1"/>
</dbReference>
<keyword evidence="3" id="KW-0479">Metal-binding</keyword>
<dbReference type="GO" id="GO:0016706">
    <property type="term" value="F:2-oxoglutarate-dependent dioxygenase activity"/>
    <property type="evidence" value="ECO:0007669"/>
    <property type="project" value="TreeGrafter"/>
</dbReference>
<dbReference type="PANTHER" id="PTHR30468:SF10">
    <property type="entry name" value="TAUD_TFDA-LIKE DOMAIN-CONTAINING PROTEIN"/>
    <property type="match status" value="1"/>
</dbReference>
<keyword evidence="5" id="KW-0560">Oxidoreductase</keyword>
<dbReference type="STRING" id="1450538.A0A2V5HNA0"/>
<dbReference type="InterPro" id="IPR042098">
    <property type="entry name" value="TauD-like_sf"/>
</dbReference>
<evidence type="ECO:0000256" key="6">
    <source>
        <dbReference type="ARBA" id="ARBA00023004"/>
    </source>
</evidence>
<name>A0A2V5HNA0_ASPV1</name>
<dbReference type="AlphaFoldDB" id="A0A2V5HNA0"/>
<accession>A0A2V5HNA0</accession>
<evidence type="ECO:0000256" key="4">
    <source>
        <dbReference type="ARBA" id="ARBA00022964"/>
    </source>
</evidence>
<comment type="similarity">
    <text evidence="2">Belongs to the TfdA dioxygenase family.</text>
</comment>
<dbReference type="SUPFAM" id="SSF51197">
    <property type="entry name" value="Clavaminate synthase-like"/>
    <property type="match status" value="1"/>
</dbReference>
<evidence type="ECO:0000313" key="8">
    <source>
        <dbReference type="EMBL" id="PYI24072.1"/>
    </source>
</evidence>
<dbReference type="OMA" id="GWHADTS"/>
<protein>
    <submittedName>
        <fullName evidence="8">Taurine catabolism dioxygenase TauD, TfdA family protein</fullName>
    </submittedName>
</protein>
<proteinExistence type="inferred from homology"/>
<dbReference type="InterPro" id="IPR003819">
    <property type="entry name" value="TauD/TfdA-like"/>
</dbReference>
<gene>
    <name evidence="8" type="ORF">BO99DRAFT_457898</name>
</gene>
<dbReference type="Proteomes" id="UP000249829">
    <property type="component" value="Unassembled WGS sequence"/>
</dbReference>
<dbReference type="Pfam" id="PF02668">
    <property type="entry name" value="TauD"/>
    <property type="match status" value="1"/>
</dbReference>
<keyword evidence="4 8" id="KW-0223">Dioxygenase</keyword>
<evidence type="ECO:0000256" key="5">
    <source>
        <dbReference type="ARBA" id="ARBA00023002"/>
    </source>
</evidence>
<dbReference type="PANTHER" id="PTHR30468">
    <property type="entry name" value="ALPHA-KETOGLUTARATE-DEPENDENT SULFONATE DIOXYGENASE"/>
    <property type="match status" value="1"/>
</dbReference>
<sequence length="351" mass="39187">MTIPPAPKTPSFPKPMRVSGALNEYTYTEVAPALGRDYPDLQLSSILNDDAKIRDLAIVAAERGVIFLHNQDISMGQFKELVHRFGVLTGKPQESRLHKHGFSSTNNKHLGVAEAMDPELYAVSSVNNQSAFDNFLSVAEMKFSSRGWHTDESYEHVPADYSGFKMVKAPKTGGDTVWASSYAIYERLSGPFQKLAESLQATHGEPDITPLKTHKGLDVRTEERGHPENVGDHFSATHPVVQTNPVTGWKSLFGLGWQVSQGGIEGVTEHENQLLQAYFLKLITDNHELHVRHRWQVNDIAIWDNRSVFHNPTYNVSEERLAFRAVSIGGKPYLDPNSKSQSEDLRARSLA</sequence>
<evidence type="ECO:0000256" key="3">
    <source>
        <dbReference type="ARBA" id="ARBA00022723"/>
    </source>
</evidence>